<dbReference type="PIRSF" id="PIRSF006488">
    <property type="entry name" value="Exonuc_VII_S"/>
    <property type="match status" value="1"/>
</dbReference>
<evidence type="ECO:0000256" key="5">
    <source>
        <dbReference type="ARBA" id="ARBA00022839"/>
    </source>
</evidence>
<dbReference type="InterPro" id="IPR037004">
    <property type="entry name" value="Exonuc_VII_ssu_sf"/>
</dbReference>
<comment type="subunit">
    <text evidence="6">Heterooligomer composed of large and small subunits.</text>
</comment>
<evidence type="ECO:0000256" key="6">
    <source>
        <dbReference type="HAMAP-Rule" id="MF_00337"/>
    </source>
</evidence>
<keyword evidence="2 6" id="KW-0963">Cytoplasm</keyword>
<evidence type="ECO:0000256" key="2">
    <source>
        <dbReference type="ARBA" id="ARBA00022490"/>
    </source>
</evidence>
<reference evidence="7 8" key="1">
    <citation type="journal article" date="2016" name="Int. J. Syst. Evol. Microbiol.">
        <title>Peptococcus simiae sp. nov., isolated from rhesus macaque faeces and emended description of the genus Peptococcus.</title>
        <authorList>
            <person name="Shkoporov A.N."/>
            <person name="Efimov B.A."/>
            <person name="Kondova I."/>
            <person name="Ouwerling B."/>
            <person name="Chaplin A.V."/>
            <person name="Shcherbakova V.A."/>
            <person name="Langermans J.A.M."/>
        </authorList>
    </citation>
    <scope>NUCLEOTIDE SEQUENCE [LARGE SCALE GENOMIC DNA]</scope>
    <source>
        <strain evidence="7 8">M108</strain>
    </source>
</reference>
<dbReference type="Gene3D" id="1.10.287.1040">
    <property type="entry name" value="Exonuclease VII, small subunit"/>
    <property type="match status" value="1"/>
</dbReference>
<evidence type="ECO:0000256" key="1">
    <source>
        <dbReference type="ARBA" id="ARBA00009998"/>
    </source>
</evidence>
<proteinExistence type="inferred from homology"/>
<organism evidence="7 8">
    <name type="scientific">Peptococcus simiae</name>
    <dbReference type="NCBI Taxonomy" id="1643805"/>
    <lineage>
        <taxon>Bacteria</taxon>
        <taxon>Bacillati</taxon>
        <taxon>Bacillota</taxon>
        <taxon>Clostridia</taxon>
        <taxon>Eubacteriales</taxon>
        <taxon>Peptococcaceae</taxon>
        <taxon>Peptococcus</taxon>
    </lineage>
</organism>
<evidence type="ECO:0000313" key="8">
    <source>
        <dbReference type="Proteomes" id="UP001631949"/>
    </source>
</evidence>
<dbReference type="Pfam" id="PF02609">
    <property type="entry name" value="Exonuc_VII_S"/>
    <property type="match status" value="1"/>
</dbReference>
<keyword evidence="5 6" id="KW-0269">Exonuclease</keyword>
<protein>
    <recommendedName>
        <fullName evidence="6">Exodeoxyribonuclease 7 small subunit</fullName>
        <ecNumber evidence="6">3.1.11.6</ecNumber>
    </recommendedName>
    <alternativeName>
        <fullName evidence="6">Exodeoxyribonuclease VII small subunit</fullName>
        <shortName evidence="6">Exonuclease VII small subunit</shortName>
    </alternativeName>
</protein>
<gene>
    <name evidence="6 7" type="primary">xseB</name>
    <name evidence="7" type="ORF">ACKQTC_05410</name>
</gene>
<dbReference type="PANTHER" id="PTHR34137:SF1">
    <property type="entry name" value="EXODEOXYRIBONUCLEASE 7 SMALL SUBUNIT"/>
    <property type="match status" value="1"/>
</dbReference>
<sequence>MNKSIPEDMTFEAALGELDAVLNALEKGDIPLEDALAHYQWGMDLAMLCQKKLDAVEEKIKVLQPDGSLQTIDEPEGDSHE</sequence>
<comment type="similarity">
    <text evidence="1 6">Belongs to the XseB family.</text>
</comment>
<evidence type="ECO:0000313" key="7">
    <source>
        <dbReference type="EMBL" id="MFM9413796.1"/>
    </source>
</evidence>
<dbReference type="Proteomes" id="UP001631949">
    <property type="component" value="Unassembled WGS sequence"/>
</dbReference>
<dbReference type="GO" id="GO:0008855">
    <property type="term" value="F:exodeoxyribonuclease VII activity"/>
    <property type="evidence" value="ECO:0007669"/>
    <property type="project" value="UniProtKB-EC"/>
</dbReference>
<keyword evidence="3 6" id="KW-0540">Nuclease</keyword>
<comment type="catalytic activity">
    <reaction evidence="6">
        <text>Exonucleolytic cleavage in either 5'- to 3'- or 3'- to 5'-direction to yield nucleoside 5'-phosphates.</text>
        <dbReference type="EC" id="3.1.11.6"/>
    </reaction>
</comment>
<dbReference type="SUPFAM" id="SSF116842">
    <property type="entry name" value="XseB-like"/>
    <property type="match status" value="1"/>
</dbReference>
<name>A0ABW9GZ05_9FIRM</name>
<comment type="caution">
    <text evidence="7">The sequence shown here is derived from an EMBL/GenBank/DDBJ whole genome shotgun (WGS) entry which is preliminary data.</text>
</comment>
<comment type="subcellular location">
    <subcellularLocation>
        <location evidence="6">Cytoplasm</location>
    </subcellularLocation>
</comment>
<dbReference type="PANTHER" id="PTHR34137">
    <property type="entry name" value="EXODEOXYRIBONUCLEASE 7 SMALL SUBUNIT"/>
    <property type="match status" value="1"/>
</dbReference>
<keyword evidence="4 6" id="KW-0378">Hydrolase</keyword>
<evidence type="ECO:0000256" key="3">
    <source>
        <dbReference type="ARBA" id="ARBA00022722"/>
    </source>
</evidence>
<dbReference type="EMBL" id="JBJUVG010000006">
    <property type="protein sequence ID" value="MFM9413796.1"/>
    <property type="molecule type" value="Genomic_DNA"/>
</dbReference>
<accession>A0ABW9GZ05</accession>
<dbReference type="EC" id="3.1.11.6" evidence="6"/>
<comment type="function">
    <text evidence="6">Bidirectionally degrades single-stranded DNA into large acid-insoluble oligonucleotides, which are then degraded further into small acid-soluble oligonucleotides.</text>
</comment>
<evidence type="ECO:0000256" key="4">
    <source>
        <dbReference type="ARBA" id="ARBA00022801"/>
    </source>
</evidence>
<dbReference type="RefSeq" id="WP_408977412.1">
    <property type="nucleotide sequence ID" value="NZ_JBJUVG010000006.1"/>
</dbReference>
<dbReference type="HAMAP" id="MF_00337">
    <property type="entry name" value="Exonuc_7_S"/>
    <property type="match status" value="1"/>
</dbReference>
<dbReference type="NCBIfam" id="TIGR01280">
    <property type="entry name" value="xseB"/>
    <property type="match status" value="1"/>
</dbReference>
<dbReference type="InterPro" id="IPR003761">
    <property type="entry name" value="Exonuc_VII_S"/>
</dbReference>
<keyword evidence="8" id="KW-1185">Reference proteome</keyword>